<dbReference type="CDD" id="cd02066">
    <property type="entry name" value="GRX_family"/>
    <property type="match status" value="1"/>
</dbReference>
<dbReference type="OrthoDB" id="418495at2759"/>
<keyword evidence="5" id="KW-0676">Redox-active center</keyword>
<dbReference type="PANTHER" id="PTHR46679">
    <property type="match status" value="1"/>
</dbReference>
<dbReference type="SUPFAM" id="SSF52833">
    <property type="entry name" value="Thioredoxin-like"/>
    <property type="match status" value="1"/>
</dbReference>
<proteinExistence type="inferred from homology"/>
<keyword evidence="4" id="KW-1015">Disulfide bond</keyword>
<name>Q23R57_TETTS</name>
<evidence type="ECO:0000259" key="6">
    <source>
        <dbReference type="Pfam" id="PF00462"/>
    </source>
</evidence>
<dbReference type="GO" id="GO:0015035">
    <property type="term" value="F:protein-disulfide reductase activity"/>
    <property type="evidence" value="ECO:0007669"/>
    <property type="project" value="TreeGrafter"/>
</dbReference>
<organism evidence="7 8">
    <name type="scientific">Tetrahymena thermophila (strain SB210)</name>
    <dbReference type="NCBI Taxonomy" id="312017"/>
    <lineage>
        <taxon>Eukaryota</taxon>
        <taxon>Sar</taxon>
        <taxon>Alveolata</taxon>
        <taxon>Ciliophora</taxon>
        <taxon>Intramacronucleata</taxon>
        <taxon>Oligohymenophorea</taxon>
        <taxon>Hymenostomatida</taxon>
        <taxon>Tetrahymenina</taxon>
        <taxon>Tetrahymenidae</taxon>
        <taxon>Tetrahymena</taxon>
    </lineage>
</organism>
<dbReference type="eggNOG" id="KOG1752">
    <property type="taxonomic scope" value="Eukaryota"/>
</dbReference>
<accession>Q23R57</accession>
<dbReference type="AlphaFoldDB" id="Q23R57"/>
<dbReference type="RefSeq" id="XP_001019229.2">
    <property type="nucleotide sequence ID" value="XM_001019229.3"/>
</dbReference>
<dbReference type="Pfam" id="PF00462">
    <property type="entry name" value="Glutaredoxin"/>
    <property type="match status" value="1"/>
</dbReference>
<dbReference type="InterPro" id="IPR011767">
    <property type="entry name" value="GLR_AS"/>
</dbReference>
<evidence type="ECO:0000256" key="2">
    <source>
        <dbReference type="ARBA" id="ARBA00022448"/>
    </source>
</evidence>
<dbReference type="GO" id="GO:0005739">
    <property type="term" value="C:mitochondrion"/>
    <property type="evidence" value="ECO:0007669"/>
    <property type="project" value="TreeGrafter"/>
</dbReference>
<dbReference type="PROSITE" id="PS51354">
    <property type="entry name" value="GLUTAREDOXIN_2"/>
    <property type="match status" value="1"/>
</dbReference>
<evidence type="ECO:0000313" key="8">
    <source>
        <dbReference type="Proteomes" id="UP000009168"/>
    </source>
</evidence>
<dbReference type="HOGENOM" id="CLU_1859283_0_0_1"/>
<evidence type="ECO:0000256" key="5">
    <source>
        <dbReference type="ARBA" id="ARBA00023284"/>
    </source>
</evidence>
<keyword evidence="8" id="KW-1185">Reference proteome</keyword>
<evidence type="ECO:0000256" key="4">
    <source>
        <dbReference type="ARBA" id="ARBA00023157"/>
    </source>
</evidence>
<dbReference type="STRING" id="312017.Q23R57"/>
<sequence length="88" mass="10406">MSTKSRVQIYGADWCPYCNNAQKLFTNLNVKYEYIDTDKHPEKKQELYKQLNWDTIPMIFVDGKFEGGFTDVQNKLKSGKLQFDEEED</sequence>
<dbReference type="PROSITE" id="PS00195">
    <property type="entry name" value="GLUTAREDOXIN_1"/>
    <property type="match status" value="1"/>
</dbReference>
<keyword evidence="2" id="KW-0813">Transport</keyword>
<dbReference type="EMBL" id="GG662645">
    <property type="protein sequence ID" value="EAR98984.2"/>
    <property type="molecule type" value="Genomic_DNA"/>
</dbReference>
<comment type="similarity">
    <text evidence="1">Belongs to the glutaredoxin family.</text>
</comment>
<keyword evidence="3" id="KW-0249">Electron transport</keyword>
<evidence type="ECO:0000256" key="1">
    <source>
        <dbReference type="ARBA" id="ARBA00007787"/>
    </source>
</evidence>
<dbReference type="PANTHER" id="PTHR46679:SF1">
    <property type="entry name" value="GLUTAREDOXIN-2, MITOCHONDRIAL"/>
    <property type="match status" value="1"/>
</dbReference>
<evidence type="ECO:0000256" key="3">
    <source>
        <dbReference type="ARBA" id="ARBA00022982"/>
    </source>
</evidence>
<dbReference type="PRINTS" id="PR00160">
    <property type="entry name" value="GLUTAREDOXIN"/>
</dbReference>
<evidence type="ECO:0000313" key="7">
    <source>
        <dbReference type="EMBL" id="EAR98984.2"/>
    </source>
</evidence>
<dbReference type="InParanoid" id="Q23R57"/>
<feature type="domain" description="Glutaredoxin" evidence="6">
    <location>
        <begin position="7"/>
        <end position="65"/>
    </location>
</feature>
<gene>
    <name evidence="7" type="ORF">TTHERM_00849270</name>
</gene>
<protein>
    <submittedName>
        <fullName evidence="7">Glutaredoxin</fullName>
    </submittedName>
</protein>
<dbReference type="InterPro" id="IPR002109">
    <property type="entry name" value="Glutaredoxin"/>
</dbReference>
<dbReference type="Gene3D" id="3.40.30.10">
    <property type="entry name" value="Glutaredoxin"/>
    <property type="match status" value="1"/>
</dbReference>
<dbReference type="GeneID" id="7834858"/>
<dbReference type="Proteomes" id="UP000009168">
    <property type="component" value="Unassembled WGS sequence"/>
</dbReference>
<dbReference type="InterPro" id="IPR014025">
    <property type="entry name" value="Glutaredoxin_subgr"/>
</dbReference>
<reference evidence="8" key="1">
    <citation type="journal article" date="2006" name="PLoS Biol.">
        <title>Macronuclear genome sequence of the ciliate Tetrahymena thermophila, a model eukaryote.</title>
        <authorList>
            <person name="Eisen J.A."/>
            <person name="Coyne R.S."/>
            <person name="Wu M."/>
            <person name="Wu D."/>
            <person name="Thiagarajan M."/>
            <person name="Wortman J.R."/>
            <person name="Badger J.H."/>
            <person name="Ren Q."/>
            <person name="Amedeo P."/>
            <person name="Jones K.M."/>
            <person name="Tallon L.J."/>
            <person name="Delcher A.L."/>
            <person name="Salzberg S.L."/>
            <person name="Silva J.C."/>
            <person name="Haas B.J."/>
            <person name="Majoros W.H."/>
            <person name="Farzad M."/>
            <person name="Carlton J.M."/>
            <person name="Smith R.K. Jr."/>
            <person name="Garg J."/>
            <person name="Pearlman R.E."/>
            <person name="Karrer K.M."/>
            <person name="Sun L."/>
            <person name="Manning G."/>
            <person name="Elde N.C."/>
            <person name="Turkewitz A.P."/>
            <person name="Asai D.J."/>
            <person name="Wilkes D.E."/>
            <person name="Wang Y."/>
            <person name="Cai H."/>
            <person name="Collins K."/>
            <person name="Stewart B.A."/>
            <person name="Lee S.R."/>
            <person name="Wilamowska K."/>
            <person name="Weinberg Z."/>
            <person name="Ruzzo W.L."/>
            <person name="Wloga D."/>
            <person name="Gaertig J."/>
            <person name="Frankel J."/>
            <person name="Tsao C.-C."/>
            <person name="Gorovsky M.A."/>
            <person name="Keeling P.J."/>
            <person name="Waller R.F."/>
            <person name="Patron N.J."/>
            <person name="Cherry J.M."/>
            <person name="Stover N.A."/>
            <person name="Krieger C.J."/>
            <person name="del Toro C."/>
            <person name="Ryder H.F."/>
            <person name="Williamson S.C."/>
            <person name="Barbeau R.A."/>
            <person name="Hamilton E.P."/>
            <person name="Orias E."/>
        </authorList>
    </citation>
    <scope>NUCLEOTIDE SEQUENCE [LARGE SCALE GENOMIC DNA]</scope>
    <source>
        <strain evidence="8">SB210</strain>
    </source>
</reference>
<dbReference type="KEGG" id="tet:TTHERM_00849270"/>
<dbReference type="InterPro" id="IPR036249">
    <property type="entry name" value="Thioredoxin-like_sf"/>
</dbReference>